<keyword evidence="2" id="KW-1185">Reference proteome</keyword>
<evidence type="ECO:0000313" key="2">
    <source>
        <dbReference type="Proteomes" id="UP000798662"/>
    </source>
</evidence>
<dbReference type="Proteomes" id="UP000798662">
    <property type="component" value="Chromosome 1"/>
</dbReference>
<gene>
    <name evidence="1" type="ORF">I4F81_003287</name>
</gene>
<dbReference type="EMBL" id="CM020618">
    <property type="protein sequence ID" value="KAK1860699.1"/>
    <property type="molecule type" value="Genomic_DNA"/>
</dbReference>
<organism evidence="1 2">
    <name type="scientific">Pyropia yezoensis</name>
    <name type="common">Susabi-nori</name>
    <name type="synonym">Porphyra yezoensis</name>
    <dbReference type="NCBI Taxonomy" id="2788"/>
    <lineage>
        <taxon>Eukaryota</taxon>
        <taxon>Rhodophyta</taxon>
        <taxon>Bangiophyceae</taxon>
        <taxon>Bangiales</taxon>
        <taxon>Bangiaceae</taxon>
        <taxon>Pyropia</taxon>
    </lineage>
</organism>
<comment type="caution">
    <text evidence="1">The sequence shown here is derived from an EMBL/GenBank/DDBJ whole genome shotgun (WGS) entry which is preliminary data.</text>
</comment>
<sequence>MGRVRNVAVAAIATVATVGAVSYAAAADPVLSAMSGDRTTPVKVSGGRKGRIVGGRTVGDLDSETGSQFFAKIFTPDGSGFYCAGSLVSGSHVLTRAGCNVLPGDVVRVGGTKLFEGLEYKVAKVNTHPGFKPVGDVHDIAMLTLANPRSEAVMVRAGVAPVAMNTNFGSPHGFYVTGFGATDEAAATAGSLQLKRGYQPLRTWDQCAAIFKQVRLPSGKLLPINRWAQVCTNYLSRKSGALCERDVGGPMFRADDKWIGGIKVKVYTLYAVSSFWIGTAAERCPQGLPNVGTKVAYYKAWIKAAMARPSLAAAAAAGVAAEVTAAALWTPAEVLKQRAQAAGCAGVAAGDYASLRGGVAAAVGGPAGFRGLWAGYGMGVATYAPFAAVYFSVYEAVRPGASAPGRRGDDGPAAASGDDDDDGEWGPRLAAAATAGGVAAAVTCPLDVLRTRWWCAPPQ</sequence>
<protein>
    <submittedName>
        <fullName evidence="1">Uncharacterized protein</fullName>
    </submittedName>
</protein>
<evidence type="ECO:0000313" key="1">
    <source>
        <dbReference type="EMBL" id="KAK1860699.1"/>
    </source>
</evidence>
<name>A0ACC3BRW1_PYRYE</name>
<proteinExistence type="predicted"/>
<reference evidence="1" key="1">
    <citation type="submission" date="2019-11" db="EMBL/GenBank/DDBJ databases">
        <title>Nori genome reveals adaptations in red seaweeds to the harsh intertidal environment.</title>
        <authorList>
            <person name="Wang D."/>
            <person name="Mao Y."/>
        </authorList>
    </citation>
    <scope>NUCLEOTIDE SEQUENCE</scope>
    <source>
        <tissue evidence="1">Gametophyte</tissue>
    </source>
</reference>
<accession>A0ACC3BRW1</accession>